<dbReference type="EMBL" id="JAACFV010000003">
    <property type="protein sequence ID" value="KAF7513922.1"/>
    <property type="molecule type" value="Genomic_DNA"/>
</dbReference>
<evidence type="ECO:0000313" key="3">
    <source>
        <dbReference type="Proteomes" id="UP000606974"/>
    </source>
</evidence>
<proteinExistence type="predicted"/>
<organism evidence="2 3">
    <name type="scientific">Endocarpon pusillum</name>
    <dbReference type="NCBI Taxonomy" id="364733"/>
    <lineage>
        <taxon>Eukaryota</taxon>
        <taxon>Fungi</taxon>
        <taxon>Dikarya</taxon>
        <taxon>Ascomycota</taxon>
        <taxon>Pezizomycotina</taxon>
        <taxon>Eurotiomycetes</taxon>
        <taxon>Chaetothyriomycetidae</taxon>
        <taxon>Verrucariales</taxon>
        <taxon>Verrucariaceae</taxon>
        <taxon>Endocarpon</taxon>
    </lineage>
</organism>
<evidence type="ECO:0000256" key="1">
    <source>
        <dbReference type="SAM" id="MobiDB-lite"/>
    </source>
</evidence>
<accession>A0A8H7AVZ1</accession>
<sequence>MSISPEDVEQHQHVTPPSSFTNQPLTPPLTDKTPFTTALRVIALFRQIQAGRDTKQRPWTVFQLAPGEYDEIESTLQQDDELSRFVDAKIRYDYDGYKCRLVVRMPTHVHERFTDKVEDAIRSQLKEIRNGSGRMAHFAQKVEPAGSSTIHFAPSALSSKSKYEPDAEFFHDDAEYPGVIIEVSYAQKRKHLPRLAENYLLDSDASVRAVVGLDIEYGKKGSRKATLSIWRPRLFVTTDGSELRVMEEPADEAFRDDQGNPVDHPGIRLHLSDFAYEELVQDELGDDDMEINISGAQLCEYLTAAERRVQRVQSLGKHTIAREVKKRKRSETPPEEIRSGDEAWYIEQEKEHSERTADQDSDYKDTSSTESLSE</sequence>
<name>A0A8H7AVZ1_9EURO</name>
<protein>
    <submittedName>
        <fullName evidence="2">Uncharacterized protein</fullName>
    </submittedName>
</protein>
<dbReference type="Proteomes" id="UP000606974">
    <property type="component" value="Unassembled WGS sequence"/>
</dbReference>
<gene>
    <name evidence="2" type="ORF">GJ744_006536</name>
</gene>
<comment type="caution">
    <text evidence="2">The sequence shown here is derived from an EMBL/GenBank/DDBJ whole genome shotgun (WGS) entry which is preliminary data.</text>
</comment>
<keyword evidence="3" id="KW-1185">Reference proteome</keyword>
<feature type="region of interest" description="Disordered" evidence="1">
    <location>
        <begin position="1"/>
        <end position="32"/>
    </location>
</feature>
<feature type="compositionally biased region" description="Basic and acidic residues" evidence="1">
    <location>
        <begin position="330"/>
        <end position="367"/>
    </location>
</feature>
<feature type="compositionally biased region" description="Polar residues" evidence="1">
    <location>
        <begin position="13"/>
        <end position="24"/>
    </location>
</feature>
<dbReference type="OrthoDB" id="4363080at2759"/>
<dbReference type="AlphaFoldDB" id="A0A8H7AVZ1"/>
<reference evidence="2" key="1">
    <citation type="submission" date="2020-02" db="EMBL/GenBank/DDBJ databases">
        <authorList>
            <person name="Palmer J.M."/>
        </authorList>
    </citation>
    <scope>NUCLEOTIDE SEQUENCE</scope>
    <source>
        <strain evidence="2">EPUS1.4</strain>
        <tissue evidence="2">Thallus</tissue>
    </source>
</reference>
<feature type="region of interest" description="Disordered" evidence="1">
    <location>
        <begin position="324"/>
        <end position="374"/>
    </location>
</feature>
<evidence type="ECO:0000313" key="2">
    <source>
        <dbReference type="EMBL" id="KAF7513922.1"/>
    </source>
</evidence>